<dbReference type="InterPro" id="IPR036397">
    <property type="entry name" value="RNaseH_sf"/>
</dbReference>
<name>A0A9N9SDH8_PHACE</name>
<protein>
    <recommendedName>
        <fullName evidence="3">Poly(A)-specific ribonuclease RNA-binding domain-containing protein</fullName>
    </recommendedName>
</protein>
<dbReference type="AlphaFoldDB" id="A0A9N9SDH8"/>
<proteinExistence type="inferred from homology"/>
<dbReference type="GO" id="GO:1990432">
    <property type="term" value="P:siRNA 3'-end processing"/>
    <property type="evidence" value="ECO:0007669"/>
    <property type="project" value="TreeGrafter"/>
</dbReference>
<dbReference type="PANTHER" id="PTHR15092:SF44">
    <property type="entry name" value="POLY(A)-SPECIFIC RIBONUCLEASE PARN"/>
    <property type="match status" value="1"/>
</dbReference>
<dbReference type="InterPro" id="IPR006941">
    <property type="entry name" value="RNase_CAF1"/>
</dbReference>
<organism evidence="4 5">
    <name type="scientific">Phaedon cochleariae</name>
    <name type="common">Mustard beetle</name>
    <dbReference type="NCBI Taxonomy" id="80249"/>
    <lineage>
        <taxon>Eukaryota</taxon>
        <taxon>Metazoa</taxon>
        <taxon>Ecdysozoa</taxon>
        <taxon>Arthropoda</taxon>
        <taxon>Hexapoda</taxon>
        <taxon>Insecta</taxon>
        <taxon>Pterygota</taxon>
        <taxon>Neoptera</taxon>
        <taxon>Endopterygota</taxon>
        <taxon>Coleoptera</taxon>
        <taxon>Polyphaga</taxon>
        <taxon>Cucujiformia</taxon>
        <taxon>Chrysomeloidea</taxon>
        <taxon>Chrysomelidae</taxon>
        <taxon>Chrysomelinae</taxon>
        <taxon>Chrysomelini</taxon>
        <taxon>Phaedon</taxon>
    </lineage>
</organism>
<dbReference type="SUPFAM" id="SSF53098">
    <property type="entry name" value="Ribonuclease H-like"/>
    <property type="match status" value="1"/>
</dbReference>
<dbReference type="InterPro" id="IPR051181">
    <property type="entry name" value="CAF1_poly(A)_ribonucleases"/>
</dbReference>
<feature type="domain" description="Poly(A)-specific ribonuclease RNA-binding" evidence="3">
    <location>
        <begin position="430"/>
        <end position="505"/>
    </location>
</feature>
<accession>A0A9N9SDH8</accession>
<dbReference type="PANTHER" id="PTHR15092">
    <property type="entry name" value="POLY A -SPECIFIC RIBONUCLEASE/TARGET OF EGR1, MEMBER 1"/>
    <property type="match status" value="1"/>
</dbReference>
<gene>
    <name evidence="4" type="ORF">PHAECO_LOCUS5197</name>
</gene>
<keyword evidence="5" id="KW-1185">Reference proteome</keyword>
<dbReference type="GO" id="GO:0046872">
    <property type="term" value="F:metal ion binding"/>
    <property type="evidence" value="ECO:0007669"/>
    <property type="project" value="InterPro"/>
</dbReference>
<dbReference type="InterPro" id="IPR036867">
    <property type="entry name" value="R3H_dom_sf"/>
</dbReference>
<dbReference type="SUPFAM" id="SSF54928">
    <property type="entry name" value="RNA-binding domain, RBD"/>
    <property type="match status" value="1"/>
</dbReference>
<dbReference type="GO" id="GO:0003723">
    <property type="term" value="F:RNA binding"/>
    <property type="evidence" value="ECO:0007669"/>
    <property type="project" value="InterPro"/>
</dbReference>
<dbReference type="GO" id="GO:0005634">
    <property type="term" value="C:nucleus"/>
    <property type="evidence" value="ECO:0007669"/>
    <property type="project" value="InterPro"/>
</dbReference>
<reference evidence="4" key="1">
    <citation type="submission" date="2022-01" db="EMBL/GenBank/DDBJ databases">
        <authorList>
            <person name="King R."/>
        </authorList>
    </citation>
    <scope>NUCLEOTIDE SEQUENCE</scope>
</reference>
<dbReference type="GO" id="GO:0005737">
    <property type="term" value="C:cytoplasm"/>
    <property type="evidence" value="ECO:0007669"/>
    <property type="project" value="InterPro"/>
</dbReference>
<dbReference type="OrthoDB" id="1432093at2759"/>
<dbReference type="InterPro" id="IPR035979">
    <property type="entry name" value="RBD_domain_sf"/>
</dbReference>
<dbReference type="InterPro" id="IPR014789">
    <property type="entry name" value="PolyA-riboNase_RNA-binding"/>
</dbReference>
<dbReference type="SUPFAM" id="SSF82708">
    <property type="entry name" value="R3H domain"/>
    <property type="match status" value="1"/>
</dbReference>
<evidence type="ECO:0000256" key="1">
    <source>
        <dbReference type="ARBA" id="ARBA00008372"/>
    </source>
</evidence>
<dbReference type="GO" id="GO:1990431">
    <property type="term" value="P:priRNA 3'-end processing"/>
    <property type="evidence" value="ECO:0007669"/>
    <property type="project" value="TreeGrafter"/>
</dbReference>
<evidence type="ECO:0000259" key="3">
    <source>
        <dbReference type="Pfam" id="PF08675"/>
    </source>
</evidence>
<dbReference type="Gene3D" id="3.30.420.10">
    <property type="entry name" value="Ribonuclease H-like superfamily/Ribonuclease H"/>
    <property type="match status" value="2"/>
</dbReference>
<dbReference type="Gene3D" id="3.30.70.330">
    <property type="match status" value="1"/>
</dbReference>
<evidence type="ECO:0000256" key="2">
    <source>
        <dbReference type="SAM" id="MobiDB-lite"/>
    </source>
</evidence>
<dbReference type="Pfam" id="PF08675">
    <property type="entry name" value="RNA_bind"/>
    <property type="match status" value="1"/>
</dbReference>
<dbReference type="EMBL" id="OU896722">
    <property type="protein sequence ID" value="CAG9817861.1"/>
    <property type="molecule type" value="Genomic_DNA"/>
</dbReference>
<dbReference type="GO" id="GO:0004535">
    <property type="term" value="F:poly(A)-specific ribonuclease activity"/>
    <property type="evidence" value="ECO:0007669"/>
    <property type="project" value="InterPro"/>
</dbReference>
<feature type="region of interest" description="Disordered" evidence="2">
    <location>
        <begin position="513"/>
        <end position="582"/>
    </location>
</feature>
<evidence type="ECO:0000313" key="4">
    <source>
        <dbReference type="EMBL" id="CAG9817861.1"/>
    </source>
</evidence>
<sequence length="582" mass="67603">MEVTISNFTKVLPEVEKAIQNCTFLSIDCELTGLNVTRNINSYDAPGQYYDKVRNNCKEFLVIQYGLSTFRYDSENDKFKQQSYNFYIFRRPMNRNIPDQRFLCQASSIHFLINQCFDFNKLFKEGIPYLNDEEVKKYRSNLEDNFKKRSDLIESQQNGGHEDIIPIPENAQDFIKDVIEKIETFLETEETELQLPKCNSFFRRLVYQLRTEKFAGKVSMETRQIDKDRVLFVTKLRTKEEEQEHEKKIFEGQLEELEGFIGFNKVLKMIVKSGKLVIGHNLCLDLLHTIEKFLCSLPCEYEEFKELAHGLFPRVIDTKYMSSTNPFPDLISSSVLNQLLERLSEKPFSIPNIEIEEGHSGYKILDNKEHEAGYDAYITGVAFLAMWKYLGSEQKLKDNEIFGNMDLLEPYMNRIYLMILTDNQYIHLGGEDSNPSRDHVFHITFPKDWRLNNITQLFSPFGNVHVSWIDETSAYVGLNKRDQAAIALNTLSQSDTIAITTYAKRQAFLSGTKTPLSSPLGTRKRRKSSEGPPSSKKRRTDSFPSIISKRSIDRIEEERMEAEDGSTPGIYKKTFEVDTTWD</sequence>
<evidence type="ECO:0000313" key="5">
    <source>
        <dbReference type="Proteomes" id="UP001153737"/>
    </source>
</evidence>
<reference evidence="4" key="2">
    <citation type="submission" date="2022-10" db="EMBL/GenBank/DDBJ databases">
        <authorList>
            <consortium name="ENA_rothamsted_submissions"/>
            <consortium name="culmorum"/>
            <person name="King R."/>
        </authorList>
    </citation>
    <scope>NUCLEOTIDE SEQUENCE</scope>
</reference>
<dbReference type="GO" id="GO:0000289">
    <property type="term" value="P:nuclear-transcribed mRNA poly(A) tail shortening"/>
    <property type="evidence" value="ECO:0007669"/>
    <property type="project" value="TreeGrafter"/>
</dbReference>
<dbReference type="InterPro" id="IPR012677">
    <property type="entry name" value="Nucleotide-bd_a/b_plait_sf"/>
</dbReference>
<comment type="similarity">
    <text evidence="1">Belongs to the CAF1 family.</text>
</comment>
<dbReference type="Proteomes" id="UP001153737">
    <property type="component" value="Chromosome 16"/>
</dbReference>
<dbReference type="InterPro" id="IPR012337">
    <property type="entry name" value="RNaseH-like_sf"/>
</dbReference>
<dbReference type="CDD" id="cd12428">
    <property type="entry name" value="RRM_PARN"/>
    <property type="match status" value="1"/>
</dbReference>
<dbReference type="Pfam" id="PF04857">
    <property type="entry name" value="CAF1"/>
    <property type="match status" value="1"/>
</dbReference>